<dbReference type="Pfam" id="PF01343">
    <property type="entry name" value="Peptidase_S49"/>
    <property type="match status" value="1"/>
</dbReference>
<feature type="domain" description="Peptidase S49" evidence="5">
    <location>
        <begin position="80"/>
        <end position="214"/>
    </location>
</feature>
<dbReference type="PANTHER" id="PTHR42987">
    <property type="entry name" value="PEPTIDASE S49"/>
    <property type="match status" value="1"/>
</dbReference>
<comment type="caution">
    <text evidence="6">The sequence shown here is derived from an EMBL/GenBank/DDBJ whole genome shotgun (WGS) entry which is preliminary data.</text>
</comment>
<evidence type="ECO:0000256" key="3">
    <source>
        <dbReference type="ARBA" id="ARBA00022801"/>
    </source>
</evidence>
<dbReference type="RefSeq" id="WP_263335992.1">
    <property type="nucleotide sequence ID" value="NZ_JAOVQO010000009.1"/>
</dbReference>
<comment type="similarity">
    <text evidence="1">Belongs to the peptidase S49 family.</text>
</comment>
<dbReference type="PANTHER" id="PTHR42987:SF8">
    <property type="entry name" value="PROTEINASE"/>
    <property type="match status" value="1"/>
</dbReference>
<reference evidence="6 7" key="1">
    <citation type="submission" date="2022-10" db="EMBL/GenBank/DDBJ databases">
        <title>Defluviimonas sp. nov., isolated from ocean surface sediments.</title>
        <authorList>
            <person name="He W."/>
            <person name="Wang L."/>
            <person name="Zhang D.-F."/>
        </authorList>
    </citation>
    <scope>NUCLEOTIDE SEQUENCE [LARGE SCALE GENOMIC DNA]</scope>
    <source>
        <strain evidence="6 7">WL0024</strain>
    </source>
</reference>
<keyword evidence="4" id="KW-0720">Serine protease</keyword>
<gene>
    <name evidence="6" type="ORF">OEZ60_11060</name>
</gene>
<dbReference type="SUPFAM" id="SSF52096">
    <property type="entry name" value="ClpP/crotonase"/>
    <property type="match status" value="1"/>
</dbReference>
<dbReference type="InterPro" id="IPR029045">
    <property type="entry name" value="ClpP/crotonase-like_dom_sf"/>
</dbReference>
<proteinExistence type="inferred from homology"/>
<keyword evidence="7" id="KW-1185">Reference proteome</keyword>
<dbReference type="InterPro" id="IPR047272">
    <property type="entry name" value="S49_SppA_C"/>
</dbReference>
<accession>A0ABT2X3L9</accession>
<dbReference type="EMBL" id="JAOVQO010000009">
    <property type="protein sequence ID" value="MCU9848550.1"/>
    <property type="molecule type" value="Genomic_DNA"/>
</dbReference>
<protein>
    <submittedName>
        <fullName evidence="6">S49 family peptidase</fullName>
    </submittedName>
</protein>
<sequence length="267" mass="28585">MKRFLPFLKSPPKVAVIRLQGIIGGAGRMAAGLNDATLAPVIEKAFRRGKPAAVALAINSPGGSPVQSALIAARIRRLAEEKKVPVHAFVEDVAASGGYWLATAGDDIWVDASSVLGSIGVISASFGFPEFLARHGIERRVHTAGESKSFLDPFRPEKPEDVARLHAILSPIHDAFKAQVGGRRGARLAGEKDLFTGDVWVGQAAVDEGLADGVAHLVPKLKALYGEKVKLVPYGMKRSIFQRIGGRILGEALDQIEERALWARYGL</sequence>
<evidence type="ECO:0000256" key="1">
    <source>
        <dbReference type="ARBA" id="ARBA00008683"/>
    </source>
</evidence>
<evidence type="ECO:0000313" key="6">
    <source>
        <dbReference type="EMBL" id="MCU9848550.1"/>
    </source>
</evidence>
<evidence type="ECO:0000313" key="7">
    <source>
        <dbReference type="Proteomes" id="UP001209535"/>
    </source>
</evidence>
<keyword evidence="3" id="KW-0378">Hydrolase</keyword>
<evidence type="ECO:0000256" key="2">
    <source>
        <dbReference type="ARBA" id="ARBA00022670"/>
    </source>
</evidence>
<dbReference type="Gene3D" id="6.20.330.10">
    <property type="match status" value="1"/>
</dbReference>
<dbReference type="InterPro" id="IPR002142">
    <property type="entry name" value="Peptidase_S49"/>
</dbReference>
<dbReference type="CDD" id="cd07023">
    <property type="entry name" value="S49_Sppa_N_C"/>
    <property type="match status" value="1"/>
</dbReference>
<evidence type="ECO:0000259" key="5">
    <source>
        <dbReference type="Pfam" id="PF01343"/>
    </source>
</evidence>
<dbReference type="Proteomes" id="UP001209535">
    <property type="component" value="Unassembled WGS sequence"/>
</dbReference>
<dbReference type="Gene3D" id="3.90.226.10">
    <property type="entry name" value="2-enoyl-CoA Hydratase, Chain A, domain 1"/>
    <property type="match status" value="1"/>
</dbReference>
<name>A0ABT2X3L9_9RHOB</name>
<keyword evidence="2" id="KW-0645">Protease</keyword>
<evidence type="ECO:0000256" key="4">
    <source>
        <dbReference type="ARBA" id="ARBA00022825"/>
    </source>
</evidence>
<organism evidence="6 7">
    <name type="scientific">Albidovulum salinarum</name>
    <dbReference type="NCBI Taxonomy" id="2984153"/>
    <lineage>
        <taxon>Bacteria</taxon>
        <taxon>Pseudomonadati</taxon>
        <taxon>Pseudomonadota</taxon>
        <taxon>Alphaproteobacteria</taxon>
        <taxon>Rhodobacterales</taxon>
        <taxon>Paracoccaceae</taxon>
        <taxon>Albidovulum</taxon>
    </lineage>
</organism>